<protein>
    <recommendedName>
        <fullName evidence="10">Protein-export membrane protein SecF</fullName>
    </recommendedName>
</protein>
<dbReference type="InterPro" id="IPR022646">
    <property type="entry name" value="SecD/SecF_CS"/>
</dbReference>
<feature type="transmembrane region" description="Helical" evidence="10">
    <location>
        <begin position="234"/>
        <end position="251"/>
    </location>
</feature>
<accession>A0A1G2F0V7</accession>
<keyword evidence="9 10" id="KW-0472">Membrane</keyword>
<dbReference type="Proteomes" id="UP000176787">
    <property type="component" value="Unassembled WGS sequence"/>
</dbReference>
<dbReference type="GO" id="GO:0065002">
    <property type="term" value="P:intracellular protein transmembrane transport"/>
    <property type="evidence" value="ECO:0007669"/>
    <property type="project" value="UniProtKB-UniRule"/>
</dbReference>
<comment type="subcellular location">
    <subcellularLocation>
        <location evidence="1 10">Cell membrane</location>
        <topology evidence="1 10">Multi-pass membrane protein</topology>
    </subcellularLocation>
</comment>
<keyword evidence="2 10" id="KW-0813">Transport</keyword>
<dbReference type="Pfam" id="PF07549">
    <property type="entry name" value="Sec_GG"/>
    <property type="match status" value="1"/>
</dbReference>
<dbReference type="SUPFAM" id="SSF82866">
    <property type="entry name" value="Multidrug efflux transporter AcrB transmembrane domain"/>
    <property type="match status" value="1"/>
</dbReference>
<evidence type="ECO:0000256" key="4">
    <source>
        <dbReference type="ARBA" id="ARBA00022519"/>
    </source>
</evidence>
<evidence type="ECO:0000256" key="2">
    <source>
        <dbReference type="ARBA" id="ARBA00022448"/>
    </source>
</evidence>
<comment type="function">
    <text evidence="10">Part of the Sec protein translocase complex. Interacts with the SecYEG preprotein conducting channel. SecDF uses the proton motive force (PMF) to complete protein translocation after the ATP-dependent function of SecA.</text>
</comment>
<evidence type="ECO:0000256" key="6">
    <source>
        <dbReference type="ARBA" id="ARBA00022927"/>
    </source>
</evidence>
<dbReference type="PRINTS" id="PR01755">
    <property type="entry name" value="SECFTRNLCASE"/>
</dbReference>
<dbReference type="GO" id="GO:0015450">
    <property type="term" value="F:protein-transporting ATPase activity"/>
    <property type="evidence" value="ECO:0007669"/>
    <property type="project" value="InterPro"/>
</dbReference>
<keyword evidence="3 10" id="KW-1003">Cell membrane</keyword>
<evidence type="ECO:0000313" key="12">
    <source>
        <dbReference type="EMBL" id="OGZ31567.1"/>
    </source>
</evidence>
<comment type="similarity">
    <text evidence="10">Belongs to the SecD/SecF family. SecF subfamily.</text>
</comment>
<dbReference type="InterPro" id="IPR048634">
    <property type="entry name" value="SecD_SecF_C"/>
</dbReference>
<dbReference type="PANTHER" id="PTHR30081:SF8">
    <property type="entry name" value="PROTEIN TRANSLOCASE SUBUNIT SECF"/>
    <property type="match status" value="1"/>
</dbReference>
<evidence type="ECO:0000256" key="1">
    <source>
        <dbReference type="ARBA" id="ARBA00004651"/>
    </source>
</evidence>
<evidence type="ECO:0000313" key="13">
    <source>
        <dbReference type="Proteomes" id="UP000176787"/>
    </source>
</evidence>
<evidence type="ECO:0000256" key="5">
    <source>
        <dbReference type="ARBA" id="ARBA00022692"/>
    </source>
</evidence>
<dbReference type="PROSITE" id="PS50156">
    <property type="entry name" value="SSD"/>
    <property type="match status" value="1"/>
</dbReference>
<evidence type="ECO:0000256" key="9">
    <source>
        <dbReference type="ARBA" id="ARBA00023136"/>
    </source>
</evidence>
<dbReference type="GO" id="GO:0005886">
    <property type="term" value="C:plasma membrane"/>
    <property type="evidence" value="ECO:0007669"/>
    <property type="project" value="UniProtKB-SubCell"/>
</dbReference>
<dbReference type="AlphaFoldDB" id="A0A1G2F0V7"/>
<keyword evidence="4" id="KW-0997">Cell inner membrane</keyword>
<comment type="caution">
    <text evidence="12">The sequence shown here is derived from an EMBL/GenBank/DDBJ whole genome shotgun (WGS) entry which is preliminary data.</text>
</comment>
<dbReference type="GO" id="GO:0006605">
    <property type="term" value="P:protein targeting"/>
    <property type="evidence" value="ECO:0007669"/>
    <property type="project" value="UniProtKB-UniRule"/>
</dbReference>
<dbReference type="Pfam" id="PF02355">
    <property type="entry name" value="SecD_SecF_C"/>
    <property type="match status" value="1"/>
</dbReference>
<dbReference type="EMBL" id="MHMS01000025">
    <property type="protein sequence ID" value="OGZ31567.1"/>
    <property type="molecule type" value="Genomic_DNA"/>
</dbReference>
<name>A0A1G2F0V7_9BACT</name>
<feature type="transmembrane region" description="Helical" evidence="10">
    <location>
        <begin position="150"/>
        <end position="172"/>
    </location>
</feature>
<dbReference type="InterPro" id="IPR022645">
    <property type="entry name" value="SecD/SecF_bac"/>
</dbReference>
<comment type="subunit">
    <text evidence="10">Forms a complex with SecD. Part of the essential Sec protein translocation apparatus which comprises SecA, SecYEG and auxiliary proteins SecDF. Other proteins may also be involved.</text>
</comment>
<sequence length="289" mass="32958">MFVVNYRKIFYIFSGLTFIAALFFFINYGVRPAIDFTGGSLMEIKFDSEIQENEIREKLKNFNLGEVEIKKSENATYILRFKDIDQNAHEEIVKNLNPKEELRFDSIGPVIGKELKNKAALAIIISLVLMIIYMAIAFRQISYIFTSWSYGFITIITLIFDIIVVLGVFAYLGRYHQVEVGLPFIAAILAVIGYSINDRIIIFDRIRENLMKSSREEFSNIIGESLRQTYIRSLNTGMGTLLVITPIIILGGETIKFFVLTLVLGIVLGTYSSIFLAAPLLLELKKLFR</sequence>
<dbReference type="NCBIfam" id="TIGR00966">
    <property type="entry name" value="transloc_SecF"/>
    <property type="match status" value="1"/>
</dbReference>
<dbReference type="PANTHER" id="PTHR30081">
    <property type="entry name" value="PROTEIN-EXPORT MEMBRANE PROTEIN SEC"/>
    <property type="match status" value="1"/>
</dbReference>
<reference evidence="12 13" key="1">
    <citation type="journal article" date="2016" name="Nat. Commun.">
        <title>Thousands of microbial genomes shed light on interconnected biogeochemical processes in an aquifer system.</title>
        <authorList>
            <person name="Anantharaman K."/>
            <person name="Brown C.T."/>
            <person name="Hug L.A."/>
            <person name="Sharon I."/>
            <person name="Castelle C.J."/>
            <person name="Probst A.J."/>
            <person name="Thomas B.C."/>
            <person name="Singh A."/>
            <person name="Wilkins M.J."/>
            <person name="Karaoz U."/>
            <person name="Brodie E.L."/>
            <person name="Williams K.H."/>
            <person name="Hubbard S.S."/>
            <person name="Banfield J.F."/>
        </authorList>
    </citation>
    <scope>NUCLEOTIDE SEQUENCE [LARGE SCALE GENOMIC DNA]</scope>
</reference>
<feature type="transmembrane region" description="Helical" evidence="10">
    <location>
        <begin position="119"/>
        <end position="138"/>
    </location>
</feature>
<dbReference type="HAMAP" id="MF_01464_B">
    <property type="entry name" value="SecF_B"/>
    <property type="match status" value="1"/>
</dbReference>
<keyword evidence="5 10" id="KW-0812">Transmembrane</keyword>
<evidence type="ECO:0000259" key="11">
    <source>
        <dbReference type="PROSITE" id="PS50156"/>
    </source>
</evidence>
<keyword evidence="8 10" id="KW-0811">Translocation</keyword>
<evidence type="ECO:0000256" key="7">
    <source>
        <dbReference type="ARBA" id="ARBA00022989"/>
    </source>
</evidence>
<dbReference type="InterPro" id="IPR022813">
    <property type="entry name" value="SecD/SecF_arch_bac"/>
</dbReference>
<feature type="transmembrane region" description="Helical" evidence="10">
    <location>
        <begin position="184"/>
        <end position="202"/>
    </location>
</feature>
<evidence type="ECO:0000256" key="3">
    <source>
        <dbReference type="ARBA" id="ARBA00022475"/>
    </source>
</evidence>
<dbReference type="STRING" id="1801726.A3H02_02565"/>
<evidence type="ECO:0000256" key="10">
    <source>
        <dbReference type="HAMAP-Rule" id="MF_01464"/>
    </source>
</evidence>
<organism evidence="12 13">
    <name type="scientific">Candidatus Niyogibacteria bacterium RIFCSPLOWO2_12_FULL_41_13</name>
    <dbReference type="NCBI Taxonomy" id="1801726"/>
    <lineage>
        <taxon>Bacteria</taxon>
        <taxon>Candidatus Niyogiibacteriota</taxon>
    </lineage>
</organism>
<feature type="transmembrane region" description="Helical" evidence="10">
    <location>
        <begin position="257"/>
        <end position="282"/>
    </location>
</feature>
<proteinExistence type="inferred from homology"/>
<dbReference type="Gene3D" id="1.20.1640.10">
    <property type="entry name" value="Multidrug efflux transporter AcrB transmembrane domain"/>
    <property type="match status" value="1"/>
</dbReference>
<dbReference type="InterPro" id="IPR000731">
    <property type="entry name" value="SSD"/>
</dbReference>
<keyword evidence="6 10" id="KW-0653">Protein transport</keyword>
<gene>
    <name evidence="10" type="primary">secF</name>
    <name evidence="12" type="ORF">A3H02_02565</name>
</gene>
<feature type="transmembrane region" description="Helical" evidence="10">
    <location>
        <begin position="9"/>
        <end position="30"/>
    </location>
</feature>
<evidence type="ECO:0000256" key="8">
    <source>
        <dbReference type="ARBA" id="ARBA00023010"/>
    </source>
</evidence>
<dbReference type="InterPro" id="IPR005665">
    <property type="entry name" value="SecF_bac"/>
</dbReference>
<keyword evidence="7 10" id="KW-1133">Transmembrane helix</keyword>
<feature type="domain" description="SSD" evidence="11">
    <location>
        <begin position="119"/>
        <end position="283"/>
    </location>
</feature>
<dbReference type="GO" id="GO:0043952">
    <property type="term" value="P:protein transport by the Sec complex"/>
    <property type="evidence" value="ECO:0007669"/>
    <property type="project" value="UniProtKB-UniRule"/>
</dbReference>